<proteinExistence type="predicted"/>
<dbReference type="InterPro" id="IPR036388">
    <property type="entry name" value="WH-like_DNA-bd_sf"/>
</dbReference>
<dbReference type="InterPro" id="IPR008920">
    <property type="entry name" value="TF_FadR/GntR_C"/>
</dbReference>
<evidence type="ECO:0000313" key="6">
    <source>
        <dbReference type="Proteomes" id="UP001525968"/>
    </source>
</evidence>
<reference evidence="5 6" key="1">
    <citation type="submission" date="2022-09" db="EMBL/GenBank/DDBJ databases">
        <title>Draft genome of isolate Be4.</title>
        <authorList>
            <person name="Sanchez-Castro I."/>
            <person name="Martinez-Rodriguez P."/>
            <person name="Descostes M."/>
            <person name="Merroun M."/>
        </authorList>
    </citation>
    <scope>NUCLEOTIDE SEQUENCE [LARGE SCALE GENOMIC DNA]</scope>
    <source>
        <strain evidence="5 6">Be4</strain>
    </source>
</reference>
<dbReference type="SMART" id="SM00345">
    <property type="entry name" value="HTH_GNTR"/>
    <property type="match status" value="1"/>
</dbReference>
<dbReference type="Gene3D" id="1.20.120.530">
    <property type="entry name" value="GntR ligand-binding domain-like"/>
    <property type="match status" value="1"/>
</dbReference>
<dbReference type="PROSITE" id="PS50949">
    <property type="entry name" value="HTH_GNTR"/>
    <property type="match status" value="1"/>
</dbReference>
<dbReference type="InterPro" id="IPR036390">
    <property type="entry name" value="WH_DNA-bd_sf"/>
</dbReference>
<dbReference type="SMART" id="SM00895">
    <property type="entry name" value="FCD"/>
    <property type="match status" value="1"/>
</dbReference>
<keyword evidence="1" id="KW-0805">Transcription regulation</keyword>
<dbReference type="PANTHER" id="PTHR43537">
    <property type="entry name" value="TRANSCRIPTIONAL REGULATOR, GNTR FAMILY"/>
    <property type="match status" value="1"/>
</dbReference>
<dbReference type="Gene3D" id="1.10.10.10">
    <property type="entry name" value="Winged helix-like DNA-binding domain superfamily/Winged helix DNA-binding domain"/>
    <property type="match status" value="1"/>
</dbReference>
<evidence type="ECO:0000259" key="4">
    <source>
        <dbReference type="PROSITE" id="PS50949"/>
    </source>
</evidence>
<evidence type="ECO:0000256" key="2">
    <source>
        <dbReference type="ARBA" id="ARBA00023125"/>
    </source>
</evidence>
<accession>A0ABT2PMA9</accession>
<keyword evidence="3" id="KW-0804">Transcription</keyword>
<dbReference type="SUPFAM" id="SSF46785">
    <property type="entry name" value="Winged helix' DNA-binding domain"/>
    <property type="match status" value="1"/>
</dbReference>
<protein>
    <submittedName>
        <fullName evidence="5">GntR family transcriptional regulator</fullName>
    </submittedName>
</protein>
<organism evidence="5 6">
    <name type="scientific">Acidovorax bellezanensis</name>
    <dbReference type="NCBI Taxonomy" id="2976702"/>
    <lineage>
        <taxon>Bacteria</taxon>
        <taxon>Pseudomonadati</taxon>
        <taxon>Pseudomonadota</taxon>
        <taxon>Betaproteobacteria</taxon>
        <taxon>Burkholderiales</taxon>
        <taxon>Comamonadaceae</taxon>
        <taxon>Acidovorax</taxon>
    </lineage>
</organism>
<evidence type="ECO:0000313" key="5">
    <source>
        <dbReference type="EMBL" id="MCT9810248.1"/>
    </source>
</evidence>
<dbReference type="Pfam" id="PF00392">
    <property type="entry name" value="GntR"/>
    <property type="match status" value="1"/>
</dbReference>
<dbReference type="EMBL" id="JAODYH010000003">
    <property type="protein sequence ID" value="MCT9810248.1"/>
    <property type="molecule type" value="Genomic_DNA"/>
</dbReference>
<name>A0ABT2PMA9_9BURK</name>
<dbReference type="PANTHER" id="PTHR43537:SF49">
    <property type="entry name" value="TRANSCRIPTIONAL REGULATORY PROTEIN"/>
    <property type="match status" value="1"/>
</dbReference>
<keyword evidence="2" id="KW-0238">DNA-binding</keyword>
<dbReference type="SUPFAM" id="SSF48008">
    <property type="entry name" value="GntR ligand-binding domain-like"/>
    <property type="match status" value="1"/>
</dbReference>
<sequence>MPDKKAGATAPVAAVAEHIAHVLEEDIVLGGLHPCQRLVEDELMERFAAKRHAVRDALALLERMGLVERKRNVGALVRHFSAQEVVELYELRILLEAAAARRMPLPAGRKAVQLLRSLQKEHDKAVQAEDVRSVFHSNKAFHEAFFGLCGSAVLVQAIGEYARRTHAIRFGALSTAEQRERSRAEHHAMIQAVEAGERQQLVQLCRQHLLPSRNAYLRAHGHAIPAALRDSEEACADVVGAGQALS</sequence>
<evidence type="ECO:0000256" key="3">
    <source>
        <dbReference type="ARBA" id="ARBA00023163"/>
    </source>
</evidence>
<evidence type="ECO:0000256" key="1">
    <source>
        <dbReference type="ARBA" id="ARBA00023015"/>
    </source>
</evidence>
<dbReference type="InterPro" id="IPR000524">
    <property type="entry name" value="Tscrpt_reg_HTH_GntR"/>
</dbReference>
<dbReference type="InterPro" id="IPR011711">
    <property type="entry name" value="GntR_C"/>
</dbReference>
<gene>
    <name evidence="5" type="ORF">N0K08_06370</name>
</gene>
<dbReference type="RefSeq" id="WP_261499244.1">
    <property type="nucleotide sequence ID" value="NZ_JAODYH010000003.1"/>
</dbReference>
<comment type="caution">
    <text evidence="5">The sequence shown here is derived from an EMBL/GenBank/DDBJ whole genome shotgun (WGS) entry which is preliminary data.</text>
</comment>
<feature type="domain" description="HTH gntR-type" evidence="4">
    <location>
        <begin position="13"/>
        <end position="80"/>
    </location>
</feature>
<dbReference type="Pfam" id="PF07729">
    <property type="entry name" value="FCD"/>
    <property type="match status" value="1"/>
</dbReference>
<dbReference type="Proteomes" id="UP001525968">
    <property type="component" value="Unassembled WGS sequence"/>
</dbReference>
<keyword evidence="6" id="KW-1185">Reference proteome</keyword>